<feature type="region of interest" description="Disordered" evidence="1">
    <location>
        <begin position="24"/>
        <end position="49"/>
    </location>
</feature>
<dbReference type="HOGENOM" id="CLU_2049502_0_0_1"/>
<reference evidence="3" key="2">
    <citation type="submission" date="2010-03" db="EMBL/GenBank/DDBJ databases">
        <title>The genome sequence of Coccidioides posadasii strain Silveira.</title>
        <authorList>
            <consortium name="The Broad Institute Genome Sequencing Center for Infectious Disease"/>
            <person name="Neafsey D."/>
            <person name="Orbach M."/>
            <person name="Henn M.R."/>
            <person name="Cole G.T."/>
            <person name="Galgiani J."/>
            <person name="Gardner M.J."/>
            <person name="Kirkland T.N."/>
            <person name="Taylor J.W."/>
            <person name="Young S.K."/>
            <person name="Zeng Q."/>
            <person name="Koehrsen M."/>
            <person name="Alvarado L."/>
            <person name="Berlin A."/>
            <person name="Borenstein D."/>
            <person name="Chapman S.B."/>
            <person name="Chen Z."/>
            <person name="Engels R."/>
            <person name="Freedman E."/>
            <person name="Gellesch M."/>
            <person name="Goldberg J."/>
            <person name="Griggs A."/>
            <person name="Gujja S."/>
            <person name="Heilman E."/>
            <person name="Heiman D."/>
            <person name="Howarth C."/>
            <person name="Jen D."/>
            <person name="Larson L."/>
            <person name="Mehta T."/>
            <person name="Neiman D."/>
            <person name="Park D."/>
            <person name="Pearson M."/>
            <person name="Richards J."/>
            <person name="Roberts A."/>
            <person name="Saif S."/>
            <person name="Shea T."/>
            <person name="Shenoy N."/>
            <person name="Sisk P."/>
            <person name="Stolte C."/>
            <person name="Sykes S."/>
            <person name="Walk T."/>
            <person name="White J."/>
            <person name="Yandava C."/>
            <person name="Haas B."/>
            <person name="Nusbaum C."/>
            <person name="Birren B."/>
        </authorList>
    </citation>
    <scope>NUCLEOTIDE SEQUENCE [LARGE SCALE GENOMIC DNA]</scope>
    <source>
        <strain evidence="3">RMSCC 757 / Silveira</strain>
    </source>
</reference>
<accession>E9DJS5</accession>
<reference evidence="3" key="1">
    <citation type="journal article" date="2010" name="Genome Res.">
        <title>Population genomic sequencing of Coccidioides fungi reveals recent hybridization and transposon control.</title>
        <authorList>
            <person name="Neafsey D.E."/>
            <person name="Barker B.M."/>
            <person name="Sharpton T.J."/>
            <person name="Stajich J.E."/>
            <person name="Park D.J."/>
            <person name="Whiston E."/>
            <person name="Hung C.-Y."/>
            <person name="McMahan C."/>
            <person name="White J."/>
            <person name="Sykes S."/>
            <person name="Heiman D."/>
            <person name="Young S."/>
            <person name="Zeng Q."/>
            <person name="Abouelleil A."/>
            <person name="Aftuck L."/>
            <person name="Bessette D."/>
            <person name="Brown A."/>
            <person name="FitzGerald M."/>
            <person name="Lui A."/>
            <person name="Macdonald J.P."/>
            <person name="Priest M."/>
            <person name="Orbach M.J."/>
            <person name="Galgiani J.N."/>
            <person name="Kirkland T.N."/>
            <person name="Cole G.T."/>
            <person name="Birren B.W."/>
            <person name="Henn M.R."/>
            <person name="Taylor J.W."/>
            <person name="Rounsley S.D."/>
        </authorList>
    </citation>
    <scope>NUCLEOTIDE SEQUENCE [LARGE SCALE GENOMIC DNA]</scope>
    <source>
        <strain evidence="3">RMSCC 757 / Silveira</strain>
    </source>
</reference>
<gene>
    <name evidence="2" type="ORF">CPSG_10074</name>
</gene>
<sequence>MTRMGLVEKRDLLEGVFSPSSRRGFWQNQQRATSMHGPGNPSDSGVGNAHQRPLEAVAELGTAFGETVNCNLNIEQLSSSWIRVSDPKVLKMVRCGVASFPRHQDSSMFSSFDVPRSAIR</sequence>
<evidence type="ECO:0000256" key="1">
    <source>
        <dbReference type="SAM" id="MobiDB-lite"/>
    </source>
</evidence>
<feature type="compositionally biased region" description="Polar residues" evidence="1">
    <location>
        <begin position="24"/>
        <end position="33"/>
    </location>
</feature>
<protein>
    <submittedName>
        <fullName evidence="2">Predicted protein</fullName>
    </submittedName>
</protein>
<dbReference type="VEuPathDB" id="FungiDB:CPSG_10074"/>
<organism evidence="3">
    <name type="scientific">Coccidioides posadasii (strain RMSCC 757 / Silveira)</name>
    <name type="common">Valley fever fungus</name>
    <dbReference type="NCBI Taxonomy" id="443226"/>
    <lineage>
        <taxon>Eukaryota</taxon>
        <taxon>Fungi</taxon>
        <taxon>Dikarya</taxon>
        <taxon>Ascomycota</taxon>
        <taxon>Pezizomycotina</taxon>
        <taxon>Eurotiomycetes</taxon>
        <taxon>Eurotiomycetidae</taxon>
        <taxon>Onygenales</taxon>
        <taxon>Onygenaceae</taxon>
        <taxon>Coccidioides</taxon>
    </lineage>
</organism>
<evidence type="ECO:0000313" key="3">
    <source>
        <dbReference type="Proteomes" id="UP000002497"/>
    </source>
</evidence>
<dbReference type="Proteomes" id="UP000002497">
    <property type="component" value="Unassembled WGS sequence"/>
</dbReference>
<name>E9DJS5_COCPS</name>
<keyword evidence="3" id="KW-1185">Reference proteome</keyword>
<dbReference type="AlphaFoldDB" id="E9DJS5"/>
<dbReference type="EMBL" id="GL636523">
    <property type="protein sequence ID" value="EFW13327.1"/>
    <property type="molecule type" value="Genomic_DNA"/>
</dbReference>
<evidence type="ECO:0000313" key="2">
    <source>
        <dbReference type="EMBL" id="EFW13327.1"/>
    </source>
</evidence>
<proteinExistence type="predicted"/>